<reference evidence="4" key="2">
    <citation type="submission" date="2019-12" db="EMBL/GenBank/DDBJ databases">
        <title>Complete and draft genome sequences of new strains and members of some known species of the genus Rathayibacter isolated from plants.</title>
        <authorList>
            <person name="Tarlachkov S.V."/>
            <person name="Starodumova I.P."/>
            <person name="Dorofeeva L.V."/>
            <person name="Prisyazhnaya N.V."/>
            <person name="Leyn S."/>
            <person name="Zlamal J."/>
            <person name="Elan M."/>
            <person name="Osterman A.L."/>
            <person name="Nadler S."/>
            <person name="Subbotin S.A."/>
            <person name="Evtushenko L.I."/>
        </authorList>
    </citation>
    <scope>NUCLEOTIDE SEQUENCE [LARGE SCALE GENOMIC DNA]</scope>
    <source>
        <strain evidence="4">VKM Ac-2761</strain>
    </source>
</reference>
<protein>
    <recommendedName>
        <fullName evidence="5">Carrier domain-containing protein</fullName>
    </recommendedName>
</protein>
<name>A0A166IFM2_9MICO</name>
<dbReference type="RefSeq" id="WP_068208191.1">
    <property type="nucleotide sequence ID" value="NZ_CP047186.1"/>
</dbReference>
<reference evidence="1 3" key="1">
    <citation type="submission" date="2015-08" db="EMBL/GenBank/DDBJ databases">
        <title>Draft Genome Sequence of Rathayibacter sp. Strain VKM Ac-2596 Isolated from Leaf Gall Induced by Plant-Parasitic Nematodes.</title>
        <authorList>
            <person name="Vasilenko O.V."/>
            <person name="Starodumova I.P."/>
            <person name="Tarlachkov S.V."/>
            <person name="Dorofeeva L.V."/>
            <person name="Evtushenko L.I."/>
        </authorList>
    </citation>
    <scope>NUCLEOTIDE SEQUENCE [LARGE SCALE GENOMIC DNA]</scope>
    <source>
        <strain evidence="1 3">VKM Ac-2596</strain>
    </source>
</reference>
<dbReference type="Proteomes" id="UP000076717">
    <property type="component" value="Unassembled WGS sequence"/>
</dbReference>
<evidence type="ECO:0000313" key="4">
    <source>
        <dbReference type="Proteomes" id="UP000465031"/>
    </source>
</evidence>
<dbReference type="AlphaFoldDB" id="A0A166IFM2"/>
<dbReference type="EMBL" id="CP047186">
    <property type="protein sequence ID" value="QHC56129.1"/>
    <property type="molecule type" value="Genomic_DNA"/>
</dbReference>
<dbReference type="OrthoDB" id="4239100at2"/>
<dbReference type="Proteomes" id="UP000465031">
    <property type="component" value="Chromosome"/>
</dbReference>
<evidence type="ECO:0000313" key="3">
    <source>
        <dbReference type="Proteomes" id="UP000076717"/>
    </source>
</evidence>
<keyword evidence="3" id="KW-1185">Reference proteome</keyword>
<accession>A0A166IFM2</accession>
<dbReference type="KEGG" id="rte:GSU10_11125"/>
<evidence type="ECO:0008006" key="5">
    <source>
        <dbReference type="Google" id="ProtNLM"/>
    </source>
</evidence>
<dbReference type="EMBL" id="LIIN01000010">
    <property type="protein sequence ID" value="KZX22304.1"/>
    <property type="molecule type" value="Genomic_DNA"/>
</dbReference>
<dbReference type="InterPro" id="IPR036736">
    <property type="entry name" value="ACP-like_sf"/>
</dbReference>
<sequence>MDAELITIIGRVIDEVNVSRAEKIPTTDLEALTLYGEGGVFDSMQLVNFLAIMEFEITEEFDVEVSLTSEKAVSQRVSPFSRVRRLIDFAAQEIDIARSDSGVAAVAGDASVR</sequence>
<gene>
    <name evidence="1" type="ORF">ACH61_00545</name>
    <name evidence="2" type="ORF">GSU10_11125</name>
</gene>
<dbReference type="Gene3D" id="1.10.1200.10">
    <property type="entry name" value="ACP-like"/>
    <property type="match status" value="1"/>
</dbReference>
<evidence type="ECO:0000313" key="2">
    <source>
        <dbReference type="EMBL" id="QHC56129.1"/>
    </source>
</evidence>
<reference evidence="2" key="3">
    <citation type="submission" date="2019-12" db="EMBL/GenBank/DDBJ databases">
        <title>Complete and Draft Genome Sequences of New Strains and Members of Some Known Species of the Genus Rathayibacter isolated from Plants.</title>
        <authorList>
            <person name="Tarlachkov S.V."/>
            <person name="Starodumova I.P."/>
            <person name="Dorofeeva L.V."/>
            <person name="Prisyazhnaya N.V."/>
            <person name="Leyn S.A."/>
            <person name="Zlamal J.E."/>
            <person name="Elane M.L."/>
            <person name="Osterman A.L."/>
            <person name="Nadler S.A."/>
            <person name="Subbotin S.A."/>
            <person name="Evtushenko L.I."/>
        </authorList>
    </citation>
    <scope>NUCLEOTIDE SEQUENCE</scope>
    <source>
        <strain evidence="2">VKM Ac-2761</strain>
    </source>
</reference>
<evidence type="ECO:0000313" key="1">
    <source>
        <dbReference type="EMBL" id="KZX22304.1"/>
    </source>
</evidence>
<organism evidence="1 3">
    <name type="scientific">Rathayibacter tanaceti</name>
    <dbReference type="NCBI Taxonomy" id="1671680"/>
    <lineage>
        <taxon>Bacteria</taxon>
        <taxon>Bacillati</taxon>
        <taxon>Actinomycetota</taxon>
        <taxon>Actinomycetes</taxon>
        <taxon>Micrococcales</taxon>
        <taxon>Microbacteriaceae</taxon>
        <taxon>Rathayibacter</taxon>
    </lineage>
</organism>
<proteinExistence type="predicted"/>